<evidence type="ECO:0000313" key="3">
    <source>
        <dbReference type="EMBL" id="NNG79894.1"/>
    </source>
</evidence>
<evidence type="ECO:0000313" key="4">
    <source>
        <dbReference type="Proteomes" id="UP000549517"/>
    </source>
</evidence>
<accession>A0A849AZ45</accession>
<keyword evidence="2" id="KW-1133">Transmembrane helix</keyword>
<dbReference type="EMBL" id="JABEMC010000007">
    <property type="protein sequence ID" value="NNG79894.1"/>
    <property type="molecule type" value="Genomic_DNA"/>
</dbReference>
<feature type="region of interest" description="Disordered" evidence="1">
    <location>
        <begin position="49"/>
        <end position="73"/>
    </location>
</feature>
<proteinExistence type="predicted"/>
<feature type="compositionally biased region" description="Polar residues" evidence="1">
    <location>
        <begin position="49"/>
        <end position="66"/>
    </location>
</feature>
<comment type="caution">
    <text evidence="3">The sequence shown here is derived from an EMBL/GenBank/DDBJ whole genome shotgun (WGS) entry which is preliminary data.</text>
</comment>
<keyword evidence="2" id="KW-0472">Membrane</keyword>
<name>A0A849AZ45_9MICO</name>
<sequence>MSFYPQGHGPYRRRRGMHGCGCAIVMLGIAFIFAITIAVIVFITAMTHDGSSGTGPRTPAPSSTGDDWQPSGG</sequence>
<dbReference type="Proteomes" id="UP000549517">
    <property type="component" value="Unassembled WGS sequence"/>
</dbReference>
<protein>
    <submittedName>
        <fullName evidence="3">Uncharacterized protein</fullName>
    </submittedName>
</protein>
<evidence type="ECO:0000256" key="2">
    <source>
        <dbReference type="SAM" id="Phobius"/>
    </source>
</evidence>
<dbReference type="AlphaFoldDB" id="A0A849AZ45"/>
<keyword evidence="2" id="KW-0812">Transmembrane</keyword>
<dbReference type="RefSeq" id="WP_146004366.1">
    <property type="nucleotide sequence ID" value="NZ_BAAAKH010000005.1"/>
</dbReference>
<organism evidence="3 4">
    <name type="scientific">Brevibacterium luteolum</name>
    <dbReference type="NCBI Taxonomy" id="199591"/>
    <lineage>
        <taxon>Bacteria</taxon>
        <taxon>Bacillati</taxon>
        <taxon>Actinomycetota</taxon>
        <taxon>Actinomycetes</taxon>
        <taxon>Micrococcales</taxon>
        <taxon>Brevibacteriaceae</taxon>
        <taxon>Brevibacterium</taxon>
    </lineage>
</organism>
<feature type="transmembrane region" description="Helical" evidence="2">
    <location>
        <begin position="21"/>
        <end position="46"/>
    </location>
</feature>
<evidence type="ECO:0000256" key="1">
    <source>
        <dbReference type="SAM" id="MobiDB-lite"/>
    </source>
</evidence>
<gene>
    <name evidence="3" type="ORF">HLA91_11020</name>
</gene>
<reference evidence="3 4" key="1">
    <citation type="submission" date="2020-05" db="EMBL/GenBank/DDBJ databases">
        <title>MicrobeNet Type strains.</title>
        <authorList>
            <person name="Nicholson A.C."/>
        </authorList>
    </citation>
    <scope>NUCLEOTIDE SEQUENCE [LARGE SCALE GENOMIC DNA]</scope>
    <source>
        <strain evidence="3 4">CCUG 46604</strain>
    </source>
</reference>